<keyword evidence="2" id="KW-1185">Reference proteome</keyword>
<dbReference type="OrthoDB" id="9795560at2"/>
<dbReference type="Proteomes" id="UP000272908">
    <property type="component" value="Unassembled WGS sequence"/>
</dbReference>
<dbReference type="AlphaFoldDB" id="A0A3B0MKU2"/>
<proteinExistence type="predicted"/>
<sequence>MTGDRALFHYCSTQTGFAILQKREFRLSALSSANDTLEGRVLGRVFAQLLRETDLPPELVDVASIIVEGYPDSTEGFAFCLSEKGDLLSQWRSYGRDGSGIAIGFSPDVLVKDFGDVNFGANLYEMVKVEYGAKGIKSSLKSIADSVGAEFTKFGVFARLKDGITKERALLMLADREREAKVFESANDNASELLARLLKSLAPLHFQIYGTKPEHFHEECEWRLLRYRHKVALPDIEYFADEHSIRPYITALIADPASKVIEEVILGPKHRTNLEWMRAFLTSVGLSHVRVSRSAIESYR</sequence>
<reference evidence="2" key="1">
    <citation type="submission" date="2018-08" db="EMBL/GenBank/DDBJ databases">
        <authorList>
            <person name="Rodrigo-Torres L."/>
            <person name="Arahal R. D."/>
            <person name="Lucena T."/>
        </authorList>
    </citation>
    <scope>NUCLEOTIDE SEQUENCE [LARGE SCALE GENOMIC DNA]</scope>
    <source>
        <strain evidence="2">CECT 7235</strain>
    </source>
</reference>
<evidence type="ECO:0000313" key="2">
    <source>
        <dbReference type="Proteomes" id="UP000272908"/>
    </source>
</evidence>
<dbReference type="EMBL" id="UIHC01000010">
    <property type="protein sequence ID" value="SUZ31697.1"/>
    <property type="molecule type" value="Genomic_DNA"/>
</dbReference>
<evidence type="ECO:0008006" key="3">
    <source>
        <dbReference type="Google" id="ProtNLM"/>
    </source>
</evidence>
<dbReference type="InterPro" id="IPR021352">
    <property type="entry name" value="DUF2971"/>
</dbReference>
<organism evidence="1 2">
    <name type="scientific">Roseinatronobacter ekhonensis</name>
    <dbReference type="NCBI Taxonomy" id="254356"/>
    <lineage>
        <taxon>Bacteria</taxon>
        <taxon>Pseudomonadati</taxon>
        <taxon>Pseudomonadota</taxon>
        <taxon>Alphaproteobacteria</taxon>
        <taxon>Rhodobacterales</taxon>
        <taxon>Paracoccaceae</taxon>
        <taxon>Roseinatronobacter</taxon>
    </lineage>
</organism>
<protein>
    <recommendedName>
        <fullName evidence="3">DUF2971 domain-containing protein</fullName>
    </recommendedName>
</protein>
<evidence type="ECO:0000313" key="1">
    <source>
        <dbReference type="EMBL" id="SUZ31697.1"/>
    </source>
</evidence>
<dbReference type="Pfam" id="PF11185">
    <property type="entry name" value="DUF2971"/>
    <property type="match status" value="1"/>
</dbReference>
<dbReference type="RefSeq" id="WP_121094052.1">
    <property type="nucleotide sequence ID" value="NZ_UIHC01000010.1"/>
</dbReference>
<gene>
    <name evidence="1" type="ORF">ROE7235_01447</name>
</gene>
<name>A0A3B0MKU2_9RHOB</name>
<accession>A0A3B0MKU2</accession>